<organism evidence="2 3">
    <name type="scientific">Ephemerocybe angulata</name>
    <dbReference type="NCBI Taxonomy" id="980116"/>
    <lineage>
        <taxon>Eukaryota</taxon>
        <taxon>Fungi</taxon>
        <taxon>Dikarya</taxon>
        <taxon>Basidiomycota</taxon>
        <taxon>Agaricomycotina</taxon>
        <taxon>Agaricomycetes</taxon>
        <taxon>Agaricomycetidae</taxon>
        <taxon>Agaricales</taxon>
        <taxon>Agaricineae</taxon>
        <taxon>Psathyrellaceae</taxon>
        <taxon>Ephemerocybe</taxon>
    </lineage>
</organism>
<feature type="compositionally biased region" description="Pro residues" evidence="1">
    <location>
        <begin position="59"/>
        <end position="69"/>
    </location>
</feature>
<feature type="compositionally biased region" description="Acidic residues" evidence="1">
    <location>
        <begin position="186"/>
        <end position="196"/>
    </location>
</feature>
<dbReference type="Proteomes" id="UP000521943">
    <property type="component" value="Unassembled WGS sequence"/>
</dbReference>
<feature type="compositionally biased region" description="Polar residues" evidence="1">
    <location>
        <begin position="104"/>
        <end position="115"/>
    </location>
</feature>
<dbReference type="AlphaFoldDB" id="A0A8H6IJQ9"/>
<gene>
    <name evidence="2" type="ORF">DFP72DRAFT_1058307</name>
</gene>
<feature type="compositionally biased region" description="Basic and acidic residues" evidence="1">
    <location>
        <begin position="230"/>
        <end position="241"/>
    </location>
</feature>
<evidence type="ECO:0000313" key="3">
    <source>
        <dbReference type="Proteomes" id="UP000521943"/>
    </source>
</evidence>
<protein>
    <submittedName>
        <fullName evidence="2">Uncharacterized protein</fullName>
    </submittedName>
</protein>
<name>A0A8H6IJQ9_9AGAR</name>
<dbReference type="EMBL" id="JACGCI010000002">
    <property type="protein sequence ID" value="KAF6765749.1"/>
    <property type="molecule type" value="Genomic_DNA"/>
</dbReference>
<proteinExistence type="predicted"/>
<sequence length="262" mass="29003">MGNKPQKNSAAKRNKFTMLASDIDTPDSSQDQTAEQASQQAMAGSQAQPALREEEEHASPPPETTPAPAPATASTPKVQTTMMAFIKSHPHTAQPTHAPRSPTARPSGSTTTPAAQPNLRLQFIQSALRVNEIKTEDMDEEHARAKGKGKRRPNDEEDKDEGDRTRPAPSSPEHRVEDWDTRSADSCEEGESEDDKDMYTDCWDSTFDIKQQKGRVNPFECLQPSQTLSPRRDAVGEERWVRPPPTGFTLPHITPVELAKRT</sequence>
<comment type="caution">
    <text evidence="2">The sequence shown here is derived from an EMBL/GenBank/DDBJ whole genome shotgun (WGS) entry which is preliminary data.</text>
</comment>
<evidence type="ECO:0000313" key="2">
    <source>
        <dbReference type="EMBL" id="KAF6765749.1"/>
    </source>
</evidence>
<feature type="region of interest" description="Disordered" evidence="1">
    <location>
        <begin position="1"/>
        <end position="200"/>
    </location>
</feature>
<accession>A0A8H6IJQ9</accession>
<feature type="region of interest" description="Disordered" evidence="1">
    <location>
        <begin position="221"/>
        <end position="262"/>
    </location>
</feature>
<feature type="compositionally biased region" description="Low complexity" evidence="1">
    <location>
        <begin position="34"/>
        <end position="50"/>
    </location>
</feature>
<feature type="compositionally biased region" description="Basic and acidic residues" evidence="1">
    <location>
        <begin position="131"/>
        <end position="144"/>
    </location>
</feature>
<reference evidence="2 3" key="1">
    <citation type="submission" date="2020-07" db="EMBL/GenBank/DDBJ databases">
        <title>Comparative genomics of pyrophilous fungi reveals a link between fire events and developmental genes.</title>
        <authorList>
            <consortium name="DOE Joint Genome Institute"/>
            <person name="Steindorff A.S."/>
            <person name="Carver A."/>
            <person name="Calhoun S."/>
            <person name="Stillman K."/>
            <person name="Liu H."/>
            <person name="Lipzen A."/>
            <person name="Pangilinan J."/>
            <person name="Labutti K."/>
            <person name="Bruns T.D."/>
            <person name="Grigoriev I.V."/>
        </authorList>
    </citation>
    <scope>NUCLEOTIDE SEQUENCE [LARGE SCALE GENOMIC DNA]</scope>
    <source>
        <strain evidence="2 3">CBS 144469</strain>
    </source>
</reference>
<feature type="compositionally biased region" description="Basic and acidic residues" evidence="1">
    <location>
        <begin position="161"/>
        <end position="185"/>
    </location>
</feature>
<evidence type="ECO:0000256" key="1">
    <source>
        <dbReference type="SAM" id="MobiDB-lite"/>
    </source>
</evidence>
<keyword evidence="3" id="KW-1185">Reference proteome</keyword>